<proteinExistence type="predicted"/>
<evidence type="ECO:0000313" key="2">
    <source>
        <dbReference type="Ensembl" id="ENSCSAVP00000006482.1"/>
    </source>
</evidence>
<dbReference type="OMA" id="MQRYIGY"/>
<protein>
    <submittedName>
        <fullName evidence="2">Uncharacterized protein</fullName>
    </submittedName>
</protein>
<name>H2YMD0_CIOSA</name>
<feature type="compositionally biased region" description="Low complexity" evidence="1">
    <location>
        <begin position="339"/>
        <end position="353"/>
    </location>
</feature>
<reference evidence="2" key="2">
    <citation type="submission" date="2025-08" db="UniProtKB">
        <authorList>
            <consortium name="Ensembl"/>
        </authorList>
    </citation>
    <scope>IDENTIFICATION</scope>
</reference>
<reference evidence="2" key="3">
    <citation type="submission" date="2025-09" db="UniProtKB">
        <authorList>
            <consortium name="Ensembl"/>
        </authorList>
    </citation>
    <scope>IDENTIFICATION</scope>
</reference>
<sequence>MSKIMNIGLSEEQKNLLQQLKEAVKKNENLQYVDKKLKCRFCHKEFSGPNSFIKGLIHLDGEHNGLLKESQVLKDSDAQTDTVPTCDQSCTFPSPSREIANKMVETKNPAEKQKSPKPVVPIPEKMQRYIGYSRRNDPVYAYSCRLCEERIRNIKMAVVHLIKTHNTPLKGNQDDEVKSNTPKKPVAKQTARKRINSCSKTAFIQKNRDNLLNSNGAAFLKPLYDAEQGKSVNSSQLTEDLTNLPNRTQLTEDATKVLTEPKGTLTKPTTSNKEHVWEYIQKVHKRHSSGDSQQPLKLCRTLTNPEKHETHEKVAATASLPARSCDVPKRKAARKTTRPNKPSPSSTTANSAPIYKLFESTGSSKQFLTDLPPIVPSPVKAQSVAPYEPGKIVRT</sequence>
<feature type="region of interest" description="Disordered" evidence="1">
    <location>
        <begin position="366"/>
        <end position="395"/>
    </location>
</feature>
<feature type="region of interest" description="Disordered" evidence="1">
    <location>
        <begin position="324"/>
        <end position="353"/>
    </location>
</feature>
<dbReference type="HOGENOM" id="CLU_682470_0_0_1"/>
<evidence type="ECO:0000313" key="3">
    <source>
        <dbReference type="Proteomes" id="UP000007875"/>
    </source>
</evidence>
<keyword evidence="3" id="KW-1185">Reference proteome</keyword>
<reference evidence="3" key="1">
    <citation type="submission" date="2003-08" db="EMBL/GenBank/DDBJ databases">
        <authorList>
            <person name="Birren B."/>
            <person name="Nusbaum C."/>
            <person name="Abebe A."/>
            <person name="Abouelleil A."/>
            <person name="Adekoya E."/>
            <person name="Ait-zahra M."/>
            <person name="Allen N."/>
            <person name="Allen T."/>
            <person name="An P."/>
            <person name="Anderson M."/>
            <person name="Anderson S."/>
            <person name="Arachchi H."/>
            <person name="Armbruster J."/>
            <person name="Bachantsang P."/>
            <person name="Baldwin J."/>
            <person name="Barry A."/>
            <person name="Bayul T."/>
            <person name="Blitshsteyn B."/>
            <person name="Bloom T."/>
            <person name="Blye J."/>
            <person name="Boguslavskiy L."/>
            <person name="Borowsky M."/>
            <person name="Boukhgalter B."/>
            <person name="Brunache A."/>
            <person name="Butler J."/>
            <person name="Calixte N."/>
            <person name="Calvo S."/>
            <person name="Camarata J."/>
            <person name="Campo K."/>
            <person name="Chang J."/>
            <person name="Cheshatsang Y."/>
            <person name="Citroen M."/>
            <person name="Collymore A."/>
            <person name="Considine T."/>
            <person name="Cook A."/>
            <person name="Cooke P."/>
            <person name="Corum B."/>
            <person name="Cuomo C."/>
            <person name="David R."/>
            <person name="Dawoe T."/>
            <person name="Degray S."/>
            <person name="Dodge S."/>
            <person name="Dooley K."/>
            <person name="Dorje P."/>
            <person name="Dorjee K."/>
            <person name="Dorris L."/>
            <person name="Duffey N."/>
            <person name="Dupes A."/>
            <person name="Elkins T."/>
            <person name="Engels R."/>
            <person name="Erickson J."/>
            <person name="Farina A."/>
            <person name="Faro S."/>
            <person name="Ferreira P."/>
            <person name="Fischer H."/>
            <person name="Fitzgerald M."/>
            <person name="Foley K."/>
            <person name="Gage D."/>
            <person name="Galagan J."/>
            <person name="Gearin G."/>
            <person name="Gnerre S."/>
            <person name="Gnirke A."/>
            <person name="Goyette A."/>
            <person name="Graham J."/>
            <person name="Grandbois E."/>
            <person name="Gyaltsen K."/>
            <person name="Hafez N."/>
            <person name="Hagopian D."/>
            <person name="Hagos B."/>
            <person name="Hall J."/>
            <person name="Hatcher B."/>
            <person name="Heller A."/>
            <person name="Higgins H."/>
            <person name="Honan T."/>
            <person name="Horn A."/>
            <person name="Houde N."/>
            <person name="Hughes L."/>
            <person name="Hulme W."/>
            <person name="Husby E."/>
            <person name="Iliev I."/>
            <person name="Jaffe D."/>
            <person name="Jones C."/>
            <person name="Kamal M."/>
            <person name="Kamat A."/>
            <person name="Kamvysselis M."/>
            <person name="Karlsson E."/>
            <person name="Kells C."/>
            <person name="Kieu A."/>
            <person name="Kisner P."/>
            <person name="Kodira C."/>
            <person name="Kulbokas E."/>
            <person name="Labutti K."/>
            <person name="Lama D."/>
            <person name="Landers T."/>
            <person name="Leger J."/>
            <person name="Levine S."/>
            <person name="Lewis D."/>
            <person name="Lewis T."/>
            <person name="Lindblad-toh K."/>
            <person name="Liu X."/>
            <person name="Lokyitsang T."/>
            <person name="Lokyitsang Y."/>
            <person name="Lucien O."/>
            <person name="Lui A."/>
            <person name="Ma L.J."/>
            <person name="Mabbitt R."/>
            <person name="Macdonald J."/>
            <person name="Maclean C."/>
            <person name="Major J."/>
            <person name="Manning J."/>
            <person name="Marabella R."/>
            <person name="Maru K."/>
            <person name="Matthews C."/>
            <person name="Mauceli E."/>
            <person name="Mccarthy M."/>
            <person name="Mcdonough S."/>
            <person name="Mcghee T."/>
            <person name="Meldrim J."/>
            <person name="Meneus L."/>
            <person name="Mesirov J."/>
            <person name="Mihalev A."/>
            <person name="Mihova T."/>
            <person name="Mikkelsen T."/>
            <person name="Mlenga V."/>
            <person name="Moru K."/>
            <person name="Mozes J."/>
            <person name="Mulrain L."/>
            <person name="Munson G."/>
            <person name="Naylor J."/>
            <person name="Newes C."/>
            <person name="Nguyen C."/>
            <person name="Nguyen N."/>
            <person name="Nguyen T."/>
            <person name="Nicol R."/>
            <person name="Nielsen C."/>
            <person name="Nizzari M."/>
            <person name="Norbu C."/>
            <person name="Norbu N."/>
            <person name="O'donnell P."/>
            <person name="Okoawo O."/>
            <person name="O'leary S."/>
            <person name="Omotosho B."/>
            <person name="O'neill K."/>
            <person name="Osman S."/>
            <person name="Parker S."/>
            <person name="Perrin D."/>
            <person name="Phunkhang P."/>
            <person name="Piqani B."/>
            <person name="Purcell S."/>
            <person name="Rachupka T."/>
            <person name="Ramasamy U."/>
            <person name="Rameau R."/>
            <person name="Ray V."/>
            <person name="Raymond C."/>
            <person name="Retta R."/>
            <person name="Richardson S."/>
            <person name="Rise C."/>
            <person name="Rodriguez J."/>
            <person name="Rogers J."/>
            <person name="Rogov P."/>
            <person name="Rutman M."/>
            <person name="Schupbach R."/>
            <person name="Seaman C."/>
            <person name="Settipalli S."/>
            <person name="Sharpe T."/>
            <person name="Sheridan J."/>
            <person name="Sherpa N."/>
            <person name="Shi J."/>
            <person name="Smirnov S."/>
            <person name="Smith C."/>
            <person name="Sougnez C."/>
            <person name="Spencer B."/>
            <person name="Stalker J."/>
            <person name="Stange-thomann N."/>
            <person name="Stavropoulos S."/>
            <person name="Stetson K."/>
            <person name="Stone C."/>
            <person name="Stone S."/>
            <person name="Stubbs M."/>
            <person name="Talamas J."/>
            <person name="Tchuinga P."/>
            <person name="Tenzing P."/>
            <person name="Tesfaye S."/>
            <person name="Theodore J."/>
            <person name="Thoulutsang Y."/>
            <person name="Topham K."/>
            <person name="Towey S."/>
            <person name="Tsamla T."/>
            <person name="Tsomo N."/>
            <person name="Vallee D."/>
            <person name="Vassiliev H."/>
            <person name="Venkataraman V."/>
            <person name="Vinson J."/>
            <person name="Vo A."/>
            <person name="Wade C."/>
            <person name="Wang S."/>
            <person name="Wangchuk T."/>
            <person name="Wangdi T."/>
            <person name="Whittaker C."/>
            <person name="Wilkinson J."/>
            <person name="Wu Y."/>
            <person name="Wyman D."/>
            <person name="Yadav S."/>
            <person name="Yang S."/>
            <person name="Yang X."/>
            <person name="Yeager S."/>
            <person name="Yee E."/>
            <person name="Young G."/>
            <person name="Zainoun J."/>
            <person name="Zembeck L."/>
            <person name="Zimmer A."/>
            <person name="Zody M."/>
            <person name="Lander E."/>
        </authorList>
    </citation>
    <scope>NUCLEOTIDE SEQUENCE [LARGE SCALE GENOMIC DNA]</scope>
</reference>
<accession>H2YMD0</accession>
<dbReference type="Proteomes" id="UP000007875">
    <property type="component" value="Unassembled WGS sequence"/>
</dbReference>
<dbReference type="AlphaFoldDB" id="H2YMD0"/>
<evidence type="ECO:0000256" key="1">
    <source>
        <dbReference type="SAM" id="MobiDB-lite"/>
    </source>
</evidence>
<dbReference type="InParanoid" id="H2YMD0"/>
<dbReference type="GeneTree" id="ENSGT00530000067056"/>
<feature type="region of interest" description="Disordered" evidence="1">
    <location>
        <begin position="168"/>
        <end position="192"/>
    </location>
</feature>
<organism evidence="2 3">
    <name type="scientific">Ciona savignyi</name>
    <name type="common">Pacific transparent sea squirt</name>
    <dbReference type="NCBI Taxonomy" id="51511"/>
    <lineage>
        <taxon>Eukaryota</taxon>
        <taxon>Metazoa</taxon>
        <taxon>Chordata</taxon>
        <taxon>Tunicata</taxon>
        <taxon>Ascidiacea</taxon>
        <taxon>Phlebobranchia</taxon>
        <taxon>Cionidae</taxon>
        <taxon>Ciona</taxon>
    </lineage>
</organism>
<dbReference type="Ensembl" id="ENSCSAVT00000006564.1">
    <property type="protein sequence ID" value="ENSCSAVP00000006482.1"/>
    <property type="gene ID" value="ENSCSAVG00000003878.1"/>
</dbReference>